<reference evidence="2" key="1">
    <citation type="journal article" date="2019" name="Int. J. Syst. Evol. Microbiol.">
        <title>The Global Catalogue of Microorganisms (GCM) 10K type strain sequencing project: providing services to taxonomists for standard genome sequencing and annotation.</title>
        <authorList>
            <consortium name="The Broad Institute Genomics Platform"/>
            <consortium name="The Broad Institute Genome Sequencing Center for Infectious Disease"/>
            <person name="Wu L."/>
            <person name="Ma J."/>
        </authorList>
    </citation>
    <scope>NUCLEOTIDE SEQUENCE [LARGE SCALE GENOMIC DNA]</scope>
    <source>
        <strain evidence="2">CGMCC 4.7246</strain>
    </source>
</reference>
<evidence type="ECO:0000313" key="2">
    <source>
        <dbReference type="Proteomes" id="UP001596220"/>
    </source>
</evidence>
<keyword evidence="2" id="KW-1185">Reference proteome</keyword>
<dbReference type="RefSeq" id="WP_380637911.1">
    <property type="nucleotide sequence ID" value="NZ_JBHSQO010000020.1"/>
</dbReference>
<comment type="caution">
    <text evidence="1">The sequence shown here is derived from an EMBL/GenBank/DDBJ whole genome shotgun (WGS) entry which is preliminary data.</text>
</comment>
<evidence type="ECO:0000313" key="1">
    <source>
        <dbReference type="EMBL" id="MFC6091635.1"/>
    </source>
</evidence>
<name>A0ABW1P8D4_9PSEU</name>
<accession>A0ABW1P8D4</accession>
<protein>
    <recommendedName>
        <fullName evidence="3">DUF3558 domain-containing protein</fullName>
    </recommendedName>
</protein>
<organism evidence="1 2">
    <name type="scientific">Saccharothrix lopnurensis</name>
    <dbReference type="NCBI Taxonomy" id="1670621"/>
    <lineage>
        <taxon>Bacteria</taxon>
        <taxon>Bacillati</taxon>
        <taxon>Actinomycetota</taxon>
        <taxon>Actinomycetes</taxon>
        <taxon>Pseudonocardiales</taxon>
        <taxon>Pseudonocardiaceae</taxon>
        <taxon>Saccharothrix</taxon>
    </lineage>
</organism>
<evidence type="ECO:0008006" key="3">
    <source>
        <dbReference type="Google" id="ProtNLM"/>
    </source>
</evidence>
<gene>
    <name evidence="1" type="ORF">ACFP3R_20380</name>
</gene>
<proteinExistence type="predicted"/>
<sequence length="360" mass="38194">MARPPRHPRSPTREMIMYRRFSAVLPLLGTALLLSACTSGGDIPPLADTAQSTGTGQVPAGSAIEQSIPERDRDTAEAYAAFRAIDACALHDVEAATAVTGDKGDEITPDQDGLNGCILRLHKSEFESTWTVFLEVGILFPPELRHEAAPETVGGMAVFTREDERGCALSKPLDDNHAIEVRTSTYSGATKKPCDVLREYVGKLGEVWNDPPRRDSGRTSPRLSLADVDPCVAASAVLDGVGPSAQLSPKSVFACSAVPASAAPSKKSTDIEIALIMDEDPASLVAAGAREVTIGSHRAVLIERATGCLSYVVWEPETEVVVDRQSGDALPSLQQIRVRAGTCEAAQAAAEKVLAKIGRR</sequence>
<dbReference type="Proteomes" id="UP001596220">
    <property type="component" value="Unassembled WGS sequence"/>
</dbReference>
<dbReference type="EMBL" id="JBHSQO010000020">
    <property type="protein sequence ID" value="MFC6091635.1"/>
    <property type="molecule type" value="Genomic_DNA"/>
</dbReference>